<evidence type="ECO:0008006" key="5">
    <source>
        <dbReference type="Google" id="ProtNLM"/>
    </source>
</evidence>
<feature type="transmembrane region" description="Helical" evidence="1">
    <location>
        <begin position="70"/>
        <end position="88"/>
    </location>
</feature>
<keyword evidence="1" id="KW-1133">Transmembrane helix</keyword>
<evidence type="ECO:0000259" key="2">
    <source>
        <dbReference type="Pfam" id="PF09822"/>
    </source>
</evidence>
<dbReference type="InterPro" id="IPR055396">
    <property type="entry name" value="DUF7088"/>
</dbReference>
<dbReference type="AlphaFoldDB" id="A0A7V1LKX8"/>
<dbReference type="Proteomes" id="UP000886005">
    <property type="component" value="Unassembled WGS sequence"/>
</dbReference>
<protein>
    <recommendedName>
        <fullName evidence="5">ABC-type uncharacterized transport system domain-containing protein</fullName>
    </recommendedName>
</protein>
<feature type="domain" description="ABC-type uncharacterised transport system" evidence="2">
    <location>
        <begin position="205"/>
        <end position="435"/>
    </location>
</feature>
<feature type="transmembrane region" description="Helical" evidence="1">
    <location>
        <begin position="31"/>
        <end position="49"/>
    </location>
</feature>
<sequence length="503" mass="55058">MKKYINIIGLAALVLMAAALIGYSIARVWALWNTVTLVLGIAGTVYFIFDYYKNRQKEVSGRSVKLSANFAFQALIVVLLAAMIAFVSNRRHYRLDLTRAKLYSLSSQTTQVLNHLDKNVVIKLFVKSGDESGVTDLLDEYSYRSPRLSYEVIDPIEQAEVAHQYGINQYGVLVVEAGPRRETVTKISESNLTNAIIKVSNDEQKAVYFLTGHGEHSIADKGTEGYSDAAGAIKKENYLVRTFNLVRSRKVPDSASVVVVASPKSPLAPGETDSLKQYVERGGKLFLLLDPDSPDDVRALAAAFKAEVGRDVVIDASGFGQLFGAGPGMPLVQTYDKKHPVTRDFNVMTFFPLASSVTPAAVKDGWTVTELLRTSPQSWADVDFAGGKVAFDAGKDREGPVTLAVISSKKTGDKTAVAAIFGDSDFARNGYFNQQGNGDLFLNTINYLADEGELISIRPKKLEDSRLTMTPGDVTTLFYLVVIAIPLIMIGLGVGFYFKRNRD</sequence>
<feature type="transmembrane region" description="Helical" evidence="1">
    <location>
        <begin position="477"/>
        <end position="498"/>
    </location>
</feature>
<proteinExistence type="predicted"/>
<dbReference type="InterPro" id="IPR019196">
    <property type="entry name" value="ABC_transp_unknown"/>
</dbReference>
<dbReference type="Pfam" id="PF23357">
    <property type="entry name" value="DUF7088"/>
    <property type="match status" value="1"/>
</dbReference>
<comment type="caution">
    <text evidence="4">The sequence shown here is derived from an EMBL/GenBank/DDBJ whole genome shotgun (WGS) entry which is preliminary data.</text>
</comment>
<dbReference type="EMBL" id="DRLD01000118">
    <property type="protein sequence ID" value="HED09909.1"/>
    <property type="molecule type" value="Genomic_DNA"/>
</dbReference>
<reference evidence="4" key="1">
    <citation type="journal article" date="2020" name="mSystems">
        <title>Genome- and Community-Level Interaction Insights into Carbon Utilization and Element Cycling Functions of Hydrothermarchaeota in Hydrothermal Sediment.</title>
        <authorList>
            <person name="Zhou Z."/>
            <person name="Liu Y."/>
            <person name="Xu W."/>
            <person name="Pan J."/>
            <person name="Luo Z.H."/>
            <person name="Li M."/>
        </authorList>
    </citation>
    <scope>NUCLEOTIDE SEQUENCE [LARGE SCALE GENOMIC DNA]</scope>
    <source>
        <strain evidence="4">HyVt-456</strain>
    </source>
</reference>
<evidence type="ECO:0000256" key="1">
    <source>
        <dbReference type="SAM" id="Phobius"/>
    </source>
</evidence>
<accession>A0A7V1LKX8</accession>
<feature type="transmembrane region" description="Helical" evidence="1">
    <location>
        <begin position="7"/>
        <end position="25"/>
    </location>
</feature>
<evidence type="ECO:0000313" key="4">
    <source>
        <dbReference type="EMBL" id="HED09909.1"/>
    </source>
</evidence>
<dbReference type="SUPFAM" id="SSF52317">
    <property type="entry name" value="Class I glutamine amidotransferase-like"/>
    <property type="match status" value="1"/>
</dbReference>
<feature type="domain" description="DUF7088" evidence="3">
    <location>
        <begin position="100"/>
        <end position="179"/>
    </location>
</feature>
<name>A0A7V1LKX8_CALAY</name>
<organism evidence="4">
    <name type="scientific">Caldithrix abyssi</name>
    <dbReference type="NCBI Taxonomy" id="187145"/>
    <lineage>
        <taxon>Bacteria</taxon>
        <taxon>Pseudomonadati</taxon>
        <taxon>Calditrichota</taxon>
        <taxon>Calditrichia</taxon>
        <taxon>Calditrichales</taxon>
        <taxon>Calditrichaceae</taxon>
        <taxon>Caldithrix</taxon>
    </lineage>
</organism>
<gene>
    <name evidence="4" type="ORF">ENJ10_04420</name>
</gene>
<keyword evidence="1" id="KW-0812">Transmembrane</keyword>
<dbReference type="Pfam" id="PF09822">
    <property type="entry name" value="ABC_transp_aux"/>
    <property type="match status" value="1"/>
</dbReference>
<dbReference type="InterPro" id="IPR029062">
    <property type="entry name" value="Class_I_gatase-like"/>
</dbReference>
<evidence type="ECO:0000259" key="3">
    <source>
        <dbReference type="Pfam" id="PF23357"/>
    </source>
</evidence>
<keyword evidence="1" id="KW-0472">Membrane</keyword>